<protein>
    <recommendedName>
        <fullName evidence="7">ATP-dependent DNA ligase family profile domain-containing protein</fullName>
    </recommendedName>
</protein>
<dbReference type="InterPro" id="IPR012310">
    <property type="entry name" value="DNA_ligase_ATP-dep_cent"/>
</dbReference>
<dbReference type="InterPro" id="IPR050326">
    <property type="entry name" value="NAD_dep_DNA_ligaseB"/>
</dbReference>
<dbReference type="RefSeq" id="WP_160334787.1">
    <property type="nucleotide sequence ID" value="NZ_WSRP01000009.1"/>
</dbReference>
<keyword evidence="5" id="KW-0234">DNA repair</keyword>
<evidence type="ECO:0000259" key="7">
    <source>
        <dbReference type="Pfam" id="PF01068"/>
    </source>
</evidence>
<gene>
    <name evidence="8" type="ORF">E5987_03910</name>
</gene>
<dbReference type="EMBL" id="WSRP01000009">
    <property type="protein sequence ID" value="MVX56352.1"/>
    <property type="molecule type" value="Genomic_DNA"/>
</dbReference>
<dbReference type="GO" id="GO:0006281">
    <property type="term" value="P:DNA repair"/>
    <property type="evidence" value="ECO:0007669"/>
    <property type="project" value="UniProtKB-KW"/>
</dbReference>
<sequence length="485" mass="55007">MNYDSLGATVKISDEEAKKIDGILNSLSATSSRKEKEVILKSNVSYAPLWYVFREALNPYYNYFNAGERIISEEQSDKIKGFLINDILKRIHSNEINLNTDDGIKLFSSMYWGLSFESRKILKSIVDKDMRVGVGAKTLNKVKPAIIPIIPYMRCSLPNQVPFESVDWSSALIQEKCDGAFTNINNYADKAELELYTRTGMKYDPSLLFDDETRAILSIALLSDHQSHGEMLIVDKKTGEVLPREKGNGILNSVLSGSKVPDEYRVKMVIWDSVPLDYALTGTEYKVAYKDRFAKLLSQYKAALVHFAQHHSESEPLLVEHLEIVKTELVKSFDDAQNFYRKMLNQGKEGAIIKLFSGTWKDGTSKAQIKMKLSVDCDLKIVGYEEGKGKFENNVGSIVCATSDDTLQVSVSGFDDATRSFINEHRNEFLNSIVTVRFNSIMEPEEEGGKYSLFLPRFVEFRKDKTEADDLQRVRDQFENAIRSV</sequence>
<dbReference type="GO" id="GO:0005524">
    <property type="term" value="F:ATP binding"/>
    <property type="evidence" value="ECO:0007669"/>
    <property type="project" value="InterPro"/>
</dbReference>
<dbReference type="GO" id="GO:0003910">
    <property type="term" value="F:DNA ligase (ATP) activity"/>
    <property type="evidence" value="ECO:0007669"/>
    <property type="project" value="UniProtKB-EC"/>
</dbReference>
<dbReference type="Proteomes" id="UP000472580">
    <property type="component" value="Unassembled WGS sequence"/>
</dbReference>
<organism evidence="8 9">
    <name type="scientific">Parasutterella muris</name>
    <dbReference type="NCBI Taxonomy" id="2565572"/>
    <lineage>
        <taxon>Bacteria</taxon>
        <taxon>Pseudomonadati</taxon>
        <taxon>Pseudomonadota</taxon>
        <taxon>Betaproteobacteria</taxon>
        <taxon>Burkholderiales</taxon>
        <taxon>Sutterellaceae</taxon>
        <taxon>Parasutterella</taxon>
    </lineage>
</organism>
<dbReference type="InterPro" id="IPR016059">
    <property type="entry name" value="DNA_ligase_ATP-dep_CS"/>
</dbReference>
<comment type="catalytic activity">
    <reaction evidence="6">
        <text>ATP + (deoxyribonucleotide)n-3'-hydroxyl + 5'-phospho-(deoxyribonucleotide)m = (deoxyribonucleotide)n+m + AMP + diphosphate.</text>
        <dbReference type="EC" id="6.5.1.1"/>
    </reaction>
</comment>
<proteinExistence type="predicted"/>
<dbReference type="SUPFAM" id="SSF56091">
    <property type="entry name" value="DNA ligase/mRNA capping enzyme, catalytic domain"/>
    <property type="match status" value="1"/>
</dbReference>
<dbReference type="SUPFAM" id="SSF50249">
    <property type="entry name" value="Nucleic acid-binding proteins"/>
    <property type="match status" value="1"/>
</dbReference>
<dbReference type="OrthoDB" id="9802472at2"/>
<keyword evidence="2" id="KW-0436">Ligase</keyword>
<evidence type="ECO:0000256" key="1">
    <source>
        <dbReference type="ARBA" id="ARBA00001968"/>
    </source>
</evidence>
<accession>A0A6L6YHN2</accession>
<keyword evidence="3" id="KW-0235">DNA replication</keyword>
<comment type="cofactor">
    <cofactor evidence="1">
        <name>a divalent metal cation</name>
        <dbReference type="ChEBI" id="CHEBI:60240"/>
    </cofactor>
</comment>
<comment type="caution">
    <text evidence="8">The sequence shown here is derived from an EMBL/GenBank/DDBJ whole genome shotgun (WGS) entry which is preliminary data.</text>
</comment>
<evidence type="ECO:0000313" key="9">
    <source>
        <dbReference type="Proteomes" id="UP000472580"/>
    </source>
</evidence>
<dbReference type="InterPro" id="IPR012340">
    <property type="entry name" value="NA-bd_OB-fold"/>
</dbReference>
<dbReference type="PANTHER" id="PTHR47810:SF1">
    <property type="entry name" value="DNA LIGASE B"/>
    <property type="match status" value="1"/>
</dbReference>
<dbReference type="Gene3D" id="3.30.470.30">
    <property type="entry name" value="DNA ligase/mRNA capping enzyme"/>
    <property type="match status" value="1"/>
</dbReference>
<dbReference type="Gene3D" id="2.40.50.140">
    <property type="entry name" value="Nucleic acid-binding proteins"/>
    <property type="match status" value="1"/>
</dbReference>
<dbReference type="GO" id="GO:0006310">
    <property type="term" value="P:DNA recombination"/>
    <property type="evidence" value="ECO:0007669"/>
    <property type="project" value="InterPro"/>
</dbReference>
<evidence type="ECO:0000256" key="3">
    <source>
        <dbReference type="ARBA" id="ARBA00022705"/>
    </source>
</evidence>
<feature type="domain" description="ATP-dependent DNA ligase family profile" evidence="7">
    <location>
        <begin position="170"/>
        <end position="372"/>
    </location>
</feature>
<reference evidence="8 9" key="1">
    <citation type="submission" date="2019-12" db="EMBL/GenBank/DDBJ databases">
        <title>Microbes associate with the intestines of laboratory mice.</title>
        <authorList>
            <person name="Navarre W."/>
            <person name="Wong E."/>
        </authorList>
    </citation>
    <scope>NUCLEOTIDE SEQUENCE [LARGE SCALE GENOMIC DNA]</scope>
    <source>
        <strain evidence="8 9">NM82_D38</strain>
    </source>
</reference>
<dbReference type="PANTHER" id="PTHR47810">
    <property type="entry name" value="DNA LIGASE"/>
    <property type="match status" value="1"/>
</dbReference>
<evidence type="ECO:0000256" key="5">
    <source>
        <dbReference type="ARBA" id="ARBA00023204"/>
    </source>
</evidence>
<name>A0A6L6YHN2_9BURK</name>
<evidence type="ECO:0000313" key="8">
    <source>
        <dbReference type="EMBL" id="MVX56352.1"/>
    </source>
</evidence>
<dbReference type="Pfam" id="PF01068">
    <property type="entry name" value="DNA_ligase_A_M"/>
    <property type="match status" value="1"/>
</dbReference>
<dbReference type="PROSITE" id="PS00333">
    <property type="entry name" value="DNA_LIGASE_A2"/>
    <property type="match status" value="1"/>
</dbReference>
<keyword evidence="9" id="KW-1185">Reference proteome</keyword>
<dbReference type="GO" id="GO:0006260">
    <property type="term" value="P:DNA replication"/>
    <property type="evidence" value="ECO:0007669"/>
    <property type="project" value="UniProtKB-KW"/>
</dbReference>
<keyword evidence="4" id="KW-0227">DNA damage</keyword>
<dbReference type="AlphaFoldDB" id="A0A6L6YHN2"/>
<evidence type="ECO:0000256" key="2">
    <source>
        <dbReference type="ARBA" id="ARBA00022598"/>
    </source>
</evidence>
<evidence type="ECO:0000256" key="6">
    <source>
        <dbReference type="ARBA" id="ARBA00034003"/>
    </source>
</evidence>
<evidence type="ECO:0000256" key="4">
    <source>
        <dbReference type="ARBA" id="ARBA00022763"/>
    </source>
</evidence>